<accession>A0ABR2B9W7</accession>
<gene>
    <name evidence="3" type="ORF">V6N12_019083</name>
</gene>
<proteinExistence type="predicted"/>
<evidence type="ECO:0000313" key="4">
    <source>
        <dbReference type="Proteomes" id="UP001472677"/>
    </source>
</evidence>
<evidence type="ECO:0000259" key="2">
    <source>
        <dbReference type="Pfam" id="PF03108"/>
    </source>
</evidence>
<protein>
    <recommendedName>
        <fullName evidence="2">Transposase MuDR plant domain-containing protein</fullName>
    </recommendedName>
</protein>
<dbReference type="Pfam" id="PF03108">
    <property type="entry name" value="DBD_Tnp_Mut"/>
    <property type="match status" value="1"/>
</dbReference>
<evidence type="ECO:0000256" key="1">
    <source>
        <dbReference type="SAM" id="MobiDB-lite"/>
    </source>
</evidence>
<feature type="domain" description="Transposase MuDR plant" evidence="2">
    <location>
        <begin position="175"/>
        <end position="238"/>
    </location>
</feature>
<dbReference type="PANTHER" id="PTHR31973">
    <property type="entry name" value="POLYPROTEIN, PUTATIVE-RELATED"/>
    <property type="match status" value="1"/>
</dbReference>
<feature type="compositionally biased region" description="Polar residues" evidence="1">
    <location>
        <begin position="360"/>
        <end position="374"/>
    </location>
</feature>
<sequence length="374" mass="41233">MTLARNSDDESASVSHGLVDVVVVEGCIVGGGCGDRDVNIDVSYGLENDVDVDGSETDSFEEEFENLSDDGDEEMQEIWGKARELGAKVKRKTVTTSDVTPELNFKDFPSKVGRGKRDDRKSKHVDADLEGCLSGSETEHSDSSDSGSYKSDSDAEVVCQKSKHALYASTPAPTFHLGMIFDGPVQFRDALAAYAISKGFDIKYKRNESSRIRARCKAEGCPFEIFAGVDNRDGFFKIKTLVNDHSCSITFRNTRASYKFVGKHFLHILRVLPRLKLREMQRLAKEELNLDLNRYVCGRARKWAVEQIQGRIKFEFSRLFDYVFALRDADPSANIELMSTDAARSATMPVGSAPVPTTLAAPTSQAVPATSGPV</sequence>
<dbReference type="Proteomes" id="UP001472677">
    <property type="component" value="Unassembled WGS sequence"/>
</dbReference>
<dbReference type="EMBL" id="JBBPBM010000147">
    <property type="protein sequence ID" value="KAK8503914.1"/>
    <property type="molecule type" value="Genomic_DNA"/>
</dbReference>
<feature type="region of interest" description="Disordered" evidence="1">
    <location>
        <begin position="354"/>
        <end position="374"/>
    </location>
</feature>
<organism evidence="3 4">
    <name type="scientific">Hibiscus sabdariffa</name>
    <name type="common">roselle</name>
    <dbReference type="NCBI Taxonomy" id="183260"/>
    <lineage>
        <taxon>Eukaryota</taxon>
        <taxon>Viridiplantae</taxon>
        <taxon>Streptophyta</taxon>
        <taxon>Embryophyta</taxon>
        <taxon>Tracheophyta</taxon>
        <taxon>Spermatophyta</taxon>
        <taxon>Magnoliopsida</taxon>
        <taxon>eudicotyledons</taxon>
        <taxon>Gunneridae</taxon>
        <taxon>Pentapetalae</taxon>
        <taxon>rosids</taxon>
        <taxon>malvids</taxon>
        <taxon>Malvales</taxon>
        <taxon>Malvaceae</taxon>
        <taxon>Malvoideae</taxon>
        <taxon>Hibiscus</taxon>
    </lineage>
</organism>
<evidence type="ECO:0000313" key="3">
    <source>
        <dbReference type="EMBL" id="KAK8503914.1"/>
    </source>
</evidence>
<dbReference type="PANTHER" id="PTHR31973:SF189">
    <property type="entry name" value="TRANSPOSASE, MUDR, PLANT, MULE TRANSPOSASE DOMAIN PROTEIN-RELATED"/>
    <property type="match status" value="1"/>
</dbReference>
<feature type="compositionally biased region" description="Basic and acidic residues" evidence="1">
    <location>
        <begin position="105"/>
        <end position="127"/>
    </location>
</feature>
<keyword evidence="4" id="KW-1185">Reference proteome</keyword>
<comment type="caution">
    <text evidence="3">The sequence shown here is derived from an EMBL/GenBank/DDBJ whole genome shotgun (WGS) entry which is preliminary data.</text>
</comment>
<reference evidence="3 4" key="1">
    <citation type="journal article" date="2024" name="G3 (Bethesda)">
        <title>Genome assembly of Hibiscus sabdariffa L. provides insights into metabolisms of medicinal natural products.</title>
        <authorList>
            <person name="Kim T."/>
        </authorList>
    </citation>
    <scope>NUCLEOTIDE SEQUENCE [LARGE SCALE GENOMIC DNA]</scope>
    <source>
        <strain evidence="3">TK-2024</strain>
        <tissue evidence="3">Old leaves</tissue>
    </source>
</reference>
<dbReference type="InterPro" id="IPR004332">
    <property type="entry name" value="Transposase_MuDR"/>
</dbReference>
<name>A0ABR2B9W7_9ROSI</name>
<feature type="region of interest" description="Disordered" evidence="1">
    <location>
        <begin position="105"/>
        <end position="151"/>
    </location>
</feature>